<dbReference type="InterPro" id="IPR036388">
    <property type="entry name" value="WH-like_DNA-bd_sf"/>
</dbReference>
<keyword evidence="2" id="KW-0805">Transcription regulation</keyword>
<protein>
    <submittedName>
        <fullName evidence="6">DNA-binding transcriptional regulator, LysR family</fullName>
    </submittedName>
</protein>
<dbReference type="PANTHER" id="PTHR30579">
    <property type="entry name" value="TRANSCRIPTIONAL REGULATOR"/>
    <property type="match status" value="1"/>
</dbReference>
<evidence type="ECO:0000256" key="4">
    <source>
        <dbReference type="ARBA" id="ARBA00023163"/>
    </source>
</evidence>
<dbReference type="RefSeq" id="WP_008108091.1">
    <property type="nucleotide sequence ID" value="NZ_FOSD01000006.1"/>
</dbReference>
<evidence type="ECO:0000259" key="5">
    <source>
        <dbReference type="PROSITE" id="PS50931"/>
    </source>
</evidence>
<dbReference type="InterPro" id="IPR000847">
    <property type="entry name" value="LysR_HTH_N"/>
</dbReference>
<dbReference type="GO" id="GO:0003677">
    <property type="term" value="F:DNA binding"/>
    <property type="evidence" value="ECO:0007669"/>
    <property type="project" value="UniProtKB-KW"/>
</dbReference>
<dbReference type="EMBL" id="FOSD01000006">
    <property type="protein sequence ID" value="SFK38160.1"/>
    <property type="molecule type" value="Genomic_DNA"/>
</dbReference>
<accession>A0A1I3Z2A9</accession>
<dbReference type="InterPro" id="IPR005119">
    <property type="entry name" value="LysR_subst-bd"/>
</dbReference>
<dbReference type="Gene3D" id="1.10.10.10">
    <property type="entry name" value="Winged helix-like DNA-binding domain superfamily/Winged helix DNA-binding domain"/>
    <property type="match status" value="1"/>
</dbReference>
<dbReference type="SUPFAM" id="SSF46785">
    <property type="entry name" value="Winged helix' DNA-binding domain"/>
    <property type="match status" value="1"/>
</dbReference>
<evidence type="ECO:0000256" key="3">
    <source>
        <dbReference type="ARBA" id="ARBA00023125"/>
    </source>
</evidence>
<feature type="domain" description="HTH lysR-type" evidence="5">
    <location>
        <begin position="8"/>
        <end position="65"/>
    </location>
</feature>
<dbReference type="PROSITE" id="PS50931">
    <property type="entry name" value="HTH_LYSR"/>
    <property type="match status" value="1"/>
</dbReference>
<keyword evidence="4" id="KW-0804">Transcription</keyword>
<dbReference type="Pfam" id="PF00126">
    <property type="entry name" value="HTH_1"/>
    <property type="match status" value="1"/>
</dbReference>
<evidence type="ECO:0000256" key="1">
    <source>
        <dbReference type="ARBA" id="ARBA00009437"/>
    </source>
</evidence>
<dbReference type="Proteomes" id="UP000198841">
    <property type="component" value="Unassembled WGS sequence"/>
</dbReference>
<comment type="caution">
    <text evidence="6">The sequence shown here is derived from an EMBL/GenBank/DDBJ whole genome shotgun (WGS) entry which is preliminary data.</text>
</comment>
<keyword evidence="3 6" id="KW-0238">DNA-binding</keyword>
<evidence type="ECO:0000256" key="2">
    <source>
        <dbReference type="ARBA" id="ARBA00023015"/>
    </source>
</evidence>
<evidence type="ECO:0000313" key="7">
    <source>
        <dbReference type="Proteomes" id="UP000198841"/>
    </source>
</evidence>
<gene>
    <name evidence="6" type="ORF">SAMN05518863_106326</name>
</gene>
<sequence>MEKIPVSLDSDALRSFVLGIECGSFALAAQQLCRSTSAVSAQLKKLEQQCGMALVTKRGRHLALTPGGEILLSYARRLLSLNDEAWRAVRGELLQGDVRIGMQEDFGESLMPGILGPFSRQHPSVRISARVDRNQPLLQAMAEQSLDMALLWQGDNLPAQSELLGQTQLAWIGAQEFDIRGLLARGEAIPLVMFEAPCLMRTRALSVLEQAGLDWRVVFTSHSLSGVWAAVQAGLGITLRSQIGLPAGLHTLNAQLPAVGSMGIALWQHNANDAAQQMLAQLTRHAVAGYLPLIKPTLK</sequence>
<dbReference type="SUPFAM" id="SSF53850">
    <property type="entry name" value="Periplasmic binding protein-like II"/>
    <property type="match status" value="1"/>
</dbReference>
<reference evidence="6 7" key="1">
    <citation type="submission" date="2016-10" db="EMBL/GenBank/DDBJ databases">
        <authorList>
            <person name="Varghese N."/>
            <person name="Submissions S."/>
        </authorList>
    </citation>
    <scope>NUCLEOTIDE SEQUENCE [LARGE SCALE GENOMIC DNA]</scope>
    <source>
        <strain evidence="6 7">YR512</strain>
    </source>
</reference>
<dbReference type="InterPro" id="IPR036390">
    <property type="entry name" value="WH_DNA-bd_sf"/>
</dbReference>
<evidence type="ECO:0000313" key="6">
    <source>
        <dbReference type="EMBL" id="SFK38160.1"/>
    </source>
</evidence>
<dbReference type="PANTHER" id="PTHR30579:SF7">
    <property type="entry name" value="HTH-TYPE TRANSCRIPTIONAL REGULATOR LRHA-RELATED"/>
    <property type="match status" value="1"/>
</dbReference>
<dbReference type="Gene3D" id="3.40.190.10">
    <property type="entry name" value="Periplasmic binding protein-like II"/>
    <property type="match status" value="2"/>
</dbReference>
<comment type="similarity">
    <text evidence="1">Belongs to the LysR transcriptional regulatory family.</text>
</comment>
<dbReference type="Pfam" id="PF03466">
    <property type="entry name" value="LysR_substrate"/>
    <property type="match status" value="1"/>
</dbReference>
<keyword evidence="7" id="KW-1185">Reference proteome</keyword>
<dbReference type="InterPro" id="IPR050176">
    <property type="entry name" value="LTTR"/>
</dbReference>
<name>A0A1I3Z2A9_9GAMM</name>
<proteinExistence type="inferred from homology"/>
<organism evidence="6 7">
    <name type="scientific">Candidatus Pantoea symbiotica</name>
    <dbReference type="NCBI Taxonomy" id="1884370"/>
    <lineage>
        <taxon>Bacteria</taxon>
        <taxon>Pseudomonadati</taxon>
        <taxon>Pseudomonadota</taxon>
        <taxon>Gammaproteobacteria</taxon>
        <taxon>Enterobacterales</taxon>
        <taxon>Erwiniaceae</taxon>
        <taxon>Pantoea</taxon>
    </lineage>
</organism>